<dbReference type="RefSeq" id="WP_386805935.1">
    <property type="nucleotide sequence ID" value="NZ_JBHTMU010000046.1"/>
</dbReference>
<evidence type="ECO:0000259" key="2">
    <source>
        <dbReference type="Pfam" id="PF01266"/>
    </source>
</evidence>
<dbReference type="SUPFAM" id="SSF54373">
    <property type="entry name" value="FAD-linked reductases, C-terminal domain"/>
    <property type="match status" value="1"/>
</dbReference>
<keyword evidence="4" id="KW-1185">Reference proteome</keyword>
<comment type="caution">
    <text evidence="3">The sequence shown here is derived from an EMBL/GenBank/DDBJ whole genome shotgun (WGS) entry which is preliminary data.</text>
</comment>
<feature type="domain" description="FAD dependent oxidoreductase" evidence="2">
    <location>
        <begin position="5"/>
        <end position="395"/>
    </location>
</feature>
<name>A0ABW3ZMH2_9RHOB</name>
<reference evidence="4" key="1">
    <citation type="journal article" date="2019" name="Int. J. Syst. Evol. Microbiol.">
        <title>The Global Catalogue of Microorganisms (GCM) 10K type strain sequencing project: providing services to taxonomists for standard genome sequencing and annotation.</title>
        <authorList>
            <consortium name="The Broad Institute Genomics Platform"/>
            <consortium name="The Broad Institute Genome Sequencing Center for Infectious Disease"/>
            <person name="Wu L."/>
            <person name="Ma J."/>
        </authorList>
    </citation>
    <scope>NUCLEOTIDE SEQUENCE [LARGE SCALE GENOMIC DNA]</scope>
    <source>
        <strain evidence="4">CCUG 62953</strain>
    </source>
</reference>
<evidence type="ECO:0000313" key="4">
    <source>
        <dbReference type="Proteomes" id="UP001597135"/>
    </source>
</evidence>
<dbReference type="Pfam" id="PF01266">
    <property type="entry name" value="DAO"/>
    <property type="match status" value="1"/>
</dbReference>
<sequence length="414" mass="44132">MTVKRVAVIGAGIVGVATALWARRAGHEVALIDRDGPASGTSYGNAGILAAAAVDQANLPGLARQVPRMLLDPNEPVFLKWRSLPRLAPWLLRHLAHARPAAAEARARALAPLLTDSLEQHQALAEGTPAARYIVPTEFLYLYRDRVHFDANATMWALRRNQGIAWSEEDSATLARTDPGFGPAVGFAARVPNHGYITDPGAYVRALATAFERDGGRLLRGTATAIARSGGTVTGVRLGGETLDADTVILCTGAWSAPLAKDLGLTLPLTTERGYHMELFGASITPRRPAMISSGAFVATPMEGRLRLAGIAEFGDLESAPSRAPFRLLERGIRRVLPGITWEESREWMGHRPVLVDSTPAIGPVPEVSGAYLGLGHDHVGLTGGAKTGRILAQLISDQRPNLDLSPYAPGRFG</sequence>
<dbReference type="Proteomes" id="UP001597135">
    <property type="component" value="Unassembled WGS sequence"/>
</dbReference>
<dbReference type="SUPFAM" id="SSF51905">
    <property type="entry name" value="FAD/NAD(P)-binding domain"/>
    <property type="match status" value="1"/>
</dbReference>
<dbReference type="EMBL" id="JBHTMU010000046">
    <property type="protein sequence ID" value="MFD1344352.1"/>
    <property type="molecule type" value="Genomic_DNA"/>
</dbReference>
<dbReference type="PANTHER" id="PTHR13847:SF289">
    <property type="entry name" value="GLYCINE OXIDASE"/>
    <property type="match status" value="1"/>
</dbReference>
<dbReference type="GO" id="GO:0016491">
    <property type="term" value="F:oxidoreductase activity"/>
    <property type="evidence" value="ECO:0007669"/>
    <property type="project" value="UniProtKB-KW"/>
</dbReference>
<organism evidence="3 4">
    <name type="scientific">Litorisediminicola beolgyonensis</name>
    <dbReference type="NCBI Taxonomy" id="1173614"/>
    <lineage>
        <taxon>Bacteria</taxon>
        <taxon>Pseudomonadati</taxon>
        <taxon>Pseudomonadota</taxon>
        <taxon>Alphaproteobacteria</taxon>
        <taxon>Rhodobacterales</taxon>
        <taxon>Paracoccaceae</taxon>
        <taxon>Litorisediminicola</taxon>
    </lineage>
</organism>
<dbReference type="PANTHER" id="PTHR13847">
    <property type="entry name" value="SARCOSINE DEHYDROGENASE-RELATED"/>
    <property type="match status" value="1"/>
</dbReference>
<dbReference type="Gene3D" id="3.30.9.10">
    <property type="entry name" value="D-Amino Acid Oxidase, subunit A, domain 2"/>
    <property type="match status" value="1"/>
</dbReference>
<dbReference type="Gene3D" id="3.50.50.60">
    <property type="entry name" value="FAD/NAD(P)-binding domain"/>
    <property type="match status" value="2"/>
</dbReference>
<dbReference type="InterPro" id="IPR006076">
    <property type="entry name" value="FAD-dep_OxRdtase"/>
</dbReference>
<gene>
    <name evidence="3" type="ORF">ACFQ4E_18120</name>
</gene>
<evidence type="ECO:0000313" key="3">
    <source>
        <dbReference type="EMBL" id="MFD1344352.1"/>
    </source>
</evidence>
<keyword evidence="1 3" id="KW-0560">Oxidoreductase</keyword>
<dbReference type="InterPro" id="IPR036188">
    <property type="entry name" value="FAD/NAD-bd_sf"/>
</dbReference>
<dbReference type="EC" id="1.-.-.-" evidence="3"/>
<accession>A0ABW3ZMH2</accession>
<evidence type="ECO:0000256" key="1">
    <source>
        <dbReference type="ARBA" id="ARBA00023002"/>
    </source>
</evidence>
<proteinExistence type="predicted"/>
<protein>
    <submittedName>
        <fullName evidence="3">NAD(P)/FAD-dependent oxidoreductase</fullName>
        <ecNumber evidence="3">1.-.-.-</ecNumber>
    </submittedName>
</protein>